<reference evidence="1 2" key="1">
    <citation type="submission" date="2016-10" db="EMBL/GenBank/DDBJ databases">
        <authorList>
            <person name="Varghese N."/>
            <person name="Submissions S."/>
        </authorList>
    </citation>
    <scope>NUCLEOTIDE SEQUENCE [LARGE SCALE GENOMIC DNA]</scope>
    <source>
        <strain evidence="1 2">DSM 5563</strain>
    </source>
</reference>
<proteinExistence type="predicted"/>
<sequence>MPELLFGLKTRLGYLFGGRGSVMKGKIIVVKKHWSVLFLFIIENKFVGIFLVQRCAVSFIV</sequence>
<dbReference type="Proteomes" id="UP000226420">
    <property type="component" value="Unassembled WGS sequence"/>
</dbReference>
<comment type="caution">
    <text evidence="1">The sequence shown here is derived from an EMBL/GenBank/DDBJ whole genome shotgun (WGS) entry which is preliminary data.</text>
</comment>
<organism evidence="1 2">
    <name type="scientific">Pragia fontium DSM 5563 = ATCC 49100</name>
    <dbReference type="NCBI Taxonomy" id="1122977"/>
    <lineage>
        <taxon>Bacteria</taxon>
        <taxon>Pseudomonadati</taxon>
        <taxon>Pseudomonadota</taxon>
        <taxon>Gammaproteobacteria</taxon>
        <taxon>Enterobacterales</taxon>
        <taxon>Budviciaceae</taxon>
        <taxon>Pragia</taxon>
    </lineage>
</organism>
<evidence type="ECO:0000313" key="1">
    <source>
        <dbReference type="EMBL" id="SFC44561.1"/>
    </source>
</evidence>
<evidence type="ECO:0000313" key="2">
    <source>
        <dbReference type="Proteomes" id="UP000226420"/>
    </source>
</evidence>
<gene>
    <name evidence="1" type="ORF">SAMN02745723_102374</name>
</gene>
<name>A0AAJ4W988_9GAMM</name>
<protein>
    <submittedName>
        <fullName evidence="1">Uncharacterized protein</fullName>
    </submittedName>
</protein>
<accession>A0AAJ4W988</accession>
<dbReference type="AlphaFoldDB" id="A0AAJ4W988"/>
<dbReference type="EMBL" id="FOLW01000002">
    <property type="protein sequence ID" value="SFC44561.1"/>
    <property type="molecule type" value="Genomic_DNA"/>
</dbReference>